<gene>
    <name evidence="1" type="ORF">BN1356_00489</name>
</gene>
<accession>A0A0E4H2Y5</accession>
<dbReference type="GO" id="GO:0005829">
    <property type="term" value="C:cytosol"/>
    <property type="evidence" value="ECO:0007669"/>
    <property type="project" value="TreeGrafter"/>
</dbReference>
<keyword evidence="1" id="KW-0378">Hydrolase</keyword>
<dbReference type="Gene3D" id="3.30.1240.10">
    <property type="match status" value="1"/>
</dbReference>
<dbReference type="PANTHER" id="PTHR10000">
    <property type="entry name" value="PHOSPHOSERINE PHOSPHATASE"/>
    <property type="match status" value="1"/>
</dbReference>
<keyword evidence="2" id="KW-1185">Reference proteome</keyword>
<proteinExistence type="predicted"/>
<protein>
    <submittedName>
        <fullName evidence="1">HAD superfamily hydrolase</fullName>
    </submittedName>
</protein>
<dbReference type="EMBL" id="CTEN01000001">
    <property type="protein sequence ID" value="CQR24126.1"/>
    <property type="molecule type" value="Genomic_DNA"/>
</dbReference>
<evidence type="ECO:0000313" key="1">
    <source>
        <dbReference type="EMBL" id="CQR24126.1"/>
    </source>
</evidence>
<dbReference type="STRING" id="1608583.BN1356_00489"/>
<organism evidence="1 2">
    <name type="scientific">Streptococcus varani</name>
    <dbReference type="NCBI Taxonomy" id="1608583"/>
    <lineage>
        <taxon>Bacteria</taxon>
        <taxon>Bacillati</taxon>
        <taxon>Bacillota</taxon>
        <taxon>Bacilli</taxon>
        <taxon>Lactobacillales</taxon>
        <taxon>Streptococcaceae</taxon>
        <taxon>Streptococcus</taxon>
    </lineage>
</organism>
<name>A0A0E4H2Y5_9STRE</name>
<dbReference type="GO" id="GO:0016791">
    <property type="term" value="F:phosphatase activity"/>
    <property type="evidence" value="ECO:0007669"/>
    <property type="project" value="UniProtKB-ARBA"/>
</dbReference>
<dbReference type="Gene3D" id="3.40.50.1000">
    <property type="entry name" value="HAD superfamily/HAD-like"/>
    <property type="match status" value="1"/>
</dbReference>
<evidence type="ECO:0000313" key="2">
    <source>
        <dbReference type="Proteomes" id="UP000198604"/>
    </source>
</evidence>
<reference evidence="2" key="1">
    <citation type="submission" date="2015-03" db="EMBL/GenBank/DDBJ databases">
        <authorList>
            <person name="Urmite Genomes"/>
        </authorList>
    </citation>
    <scope>NUCLEOTIDE SEQUENCE [LARGE SCALE GENOMIC DNA]</scope>
    <source>
        <strain evidence="2">FF10</strain>
    </source>
</reference>
<dbReference type="Pfam" id="PF08282">
    <property type="entry name" value="Hydrolase_3"/>
    <property type="match status" value="1"/>
</dbReference>
<dbReference type="PANTHER" id="PTHR10000:SF53">
    <property type="entry name" value="5-AMINO-6-(5-PHOSPHO-D-RIBITYLAMINO)URACIL PHOSPHATASE YBJI-RELATED"/>
    <property type="match status" value="1"/>
</dbReference>
<dbReference type="AlphaFoldDB" id="A0A0E4H2Y5"/>
<dbReference type="Proteomes" id="UP000198604">
    <property type="component" value="Unassembled WGS sequence"/>
</dbReference>
<dbReference type="SUPFAM" id="SSF56784">
    <property type="entry name" value="HAD-like"/>
    <property type="match status" value="1"/>
</dbReference>
<dbReference type="InterPro" id="IPR036412">
    <property type="entry name" value="HAD-like_sf"/>
</dbReference>
<sequence>MIKLIAFDMDGTFLNSQNDYDRLRFDKIFKIAKEKGIRLVANSGNQYQQIASFFEAYLEEMVIVSEIGAQIHEKGQLIDCHYFEDEVVADILQVLACLLERKLLMVL</sequence>
<dbReference type="InterPro" id="IPR023214">
    <property type="entry name" value="HAD_sf"/>
</dbReference>
<dbReference type="GO" id="GO:0000287">
    <property type="term" value="F:magnesium ion binding"/>
    <property type="evidence" value="ECO:0007669"/>
    <property type="project" value="TreeGrafter"/>
</dbReference>